<protein>
    <submittedName>
        <fullName evidence="1">Uncharacterized protein</fullName>
    </submittedName>
</protein>
<organism evidence="1 2">
    <name type="scientific">Melastoma candidum</name>
    <dbReference type="NCBI Taxonomy" id="119954"/>
    <lineage>
        <taxon>Eukaryota</taxon>
        <taxon>Viridiplantae</taxon>
        <taxon>Streptophyta</taxon>
        <taxon>Embryophyta</taxon>
        <taxon>Tracheophyta</taxon>
        <taxon>Spermatophyta</taxon>
        <taxon>Magnoliopsida</taxon>
        <taxon>eudicotyledons</taxon>
        <taxon>Gunneridae</taxon>
        <taxon>Pentapetalae</taxon>
        <taxon>rosids</taxon>
        <taxon>malvids</taxon>
        <taxon>Myrtales</taxon>
        <taxon>Melastomataceae</taxon>
        <taxon>Melastomatoideae</taxon>
        <taxon>Melastomateae</taxon>
        <taxon>Melastoma</taxon>
    </lineage>
</organism>
<proteinExistence type="predicted"/>
<gene>
    <name evidence="1" type="ORF">MLD38_021538</name>
</gene>
<evidence type="ECO:0000313" key="1">
    <source>
        <dbReference type="EMBL" id="KAI4365562.1"/>
    </source>
</evidence>
<reference evidence="2" key="1">
    <citation type="journal article" date="2023" name="Front. Plant Sci.">
        <title>Chromosomal-level genome assembly of Melastoma candidum provides insights into trichome evolution.</title>
        <authorList>
            <person name="Zhong Y."/>
            <person name="Wu W."/>
            <person name="Sun C."/>
            <person name="Zou P."/>
            <person name="Liu Y."/>
            <person name="Dai S."/>
            <person name="Zhou R."/>
        </authorList>
    </citation>
    <scope>NUCLEOTIDE SEQUENCE [LARGE SCALE GENOMIC DNA]</scope>
</reference>
<evidence type="ECO:0000313" key="2">
    <source>
        <dbReference type="Proteomes" id="UP001057402"/>
    </source>
</evidence>
<accession>A0ACB9QI73</accession>
<name>A0ACB9QI73_9MYRT</name>
<sequence length="509" mass="52325">MSVTDYCRRLKGLADSLRDLGEPISDRTLVLNLIGGLSPRFATQAELLPLQVPFPTFASARSALLLAEMRHPTANGTTDGDTALLVATPSSQGNPTNKGKNGKCKGKGGGGGGGGGERGKGGGGGNAGSGDQKQPPLPPSGSWVMMAPWASAPWAGTQHGRPGLLEPRPVQPAQHVFNVQQSSPASVAGSDVPLPAAWDQAGLLAALNNLHTQGQPNGGWVMDTGATSHMVSSDGTLRSSRPLTLPVSITIGNGSSIPVSRVGNTSLTTPSSSYALNDVLLVPSLIQNLISVRKLTRDNFCSVTFDSHGFSIKDLRSGTVILRFNSSGDLYTIPASSPHALLTTSSPSTVWHRRLGHPGRDAILHLQKRSAIPLNTFSPSCHACRLDASVPPSSVMDFLVDDFEPSPIEPATCGPPPIDARAPCDLAASAPHGPSAASGSPSSPCQPCGLPEMIGVDCPGAQTVASPNGSPPGGPSLPPSPGADRPASGRSSPDDNTCQGRRRQTDGLT</sequence>
<comment type="caution">
    <text evidence="1">The sequence shown here is derived from an EMBL/GenBank/DDBJ whole genome shotgun (WGS) entry which is preliminary data.</text>
</comment>
<dbReference type="Proteomes" id="UP001057402">
    <property type="component" value="Chromosome 6"/>
</dbReference>
<dbReference type="EMBL" id="CM042885">
    <property type="protein sequence ID" value="KAI4365562.1"/>
    <property type="molecule type" value="Genomic_DNA"/>
</dbReference>
<keyword evidence="2" id="KW-1185">Reference proteome</keyword>